<reference evidence="1" key="2">
    <citation type="submission" date="2021-04" db="EMBL/GenBank/DDBJ databases">
        <authorList>
            <person name="Gilroy R."/>
        </authorList>
    </citation>
    <scope>NUCLEOTIDE SEQUENCE</scope>
    <source>
        <strain evidence="1">ChiSxjej3B15-1167</strain>
    </source>
</reference>
<accession>A0A9D1X561</accession>
<dbReference type="Proteomes" id="UP000886805">
    <property type="component" value="Unassembled WGS sequence"/>
</dbReference>
<name>A0A9D1X561_9FIRM</name>
<evidence type="ECO:0000313" key="1">
    <source>
        <dbReference type="EMBL" id="HIX72840.1"/>
    </source>
</evidence>
<dbReference type="EMBL" id="DXEQ01000221">
    <property type="protein sequence ID" value="HIX72840.1"/>
    <property type="molecule type" value="Genomic_DNA"/>
</dbReference>
<evidence type="ECO:0000313" key="2">
    <source>
        <dbReference type="Proteomes" id="UP000886805"/>
    </source>
</evidence>
<dbReference type="AlphaFoldDB" id="A0A9D1X561"/>
<organism evidence="1 2">
    <name type="scientific">Candidatus Anaerobutyricum stercoripullorum</name>
    <dbReference type="NCBI Taxonomy" id="2838456"/>
    <lineage>
        <taxon>Bacteria</taxon>
        <taxon>Bacillati</taxon>
        <taxon>Bacillota</taxon>
        <taxon>Clostridia</taxon>
        <taxon>Lachnospirales</taxon>
        <taxon>Lachnospiraceae</taxon>
        <taxon>Anaerobutyricum</taxon>
    </lineage>
</organism>
<comment type="caution">
    <text evidence="1">The sequence shown here is derived from an EMBL/GenBank/DDBJ whole genome shotgun (WGS) entry which is preliminary data.</text>
</comment>
<protein>
    <submittedName>
        <fullName evidence="1">Chorion class high-cysteine HCB protein 13</fullName>
    </submittedName>
</protein>
<proteinExistence type="predicted"/>
<sequence>MSDLAATNCQARSNGCDGGFGNCLFPLLLLCCCGNGGGFSGNSDGCGYGCDIIWLLLILSCCGCGNGFGFGGGNSCCCG</sequence>
<gene>
    <name evidence="1" type="ORF">H9849_07430</name>
</gene>
<reference evidence="1" key="1">
    <citation type="journal article" date="2021" name="PeerJ">
        <title>Extensive microbial diversity within the chicken gut microbiome revealed by metagenomics and culture.</title>
        <authorList>
            <person name="Gilroy R."/>
            <person name="Ravi A."/>
            <person name="Getino M."/>
            <person name="Pursley I."/>
            <person name="Horton D.L."/>
            <person name="Alikhan N.F."/>
            <person name="Baker D."/>
            <person name="Gharbi K."/>
            <person name="Hall N."/>
            <person name="Watson M."/>
            <person name="Adriaenssens E.M."/>
            <person name="Foster-Nyarko E."/>
            <person name="Jarju S."/>
            <person name="Secka A."/>
            <person name="Antonio M."/>
            <person name="Oren A."/>
            <person name="Chaudhuri R.R."/>
            <person name="La Ragione R."/>
            <person name="Hildebrand F."/>
            <person name="Pallen M.J."/>
        </authorList>
    </citation>
    <scope>NUCLEOTIDE SEQUENCE</scope>
    <source>
        <strain evidence="1">ChiSxjej3B15-1167</strain>
    </source>
</reference>